<organism evidence="1">
    <name type="scientific">Zea mays</name>
    <name type="common">Maize</name>
    <dbReference type="NCBI Taxonomy" id="4577"/>
    <lineage>
        <taxon>Eukaryota</taxon>
        <taxon>Viridiplantae</taxon>
        <taxon>Streptophyta</taxon>
        <taxon>Embryophyta</taxon>
        <taxon>Tracheophyta</taxon>
        <taxon>Spermatophyta</taxon>
        <taxon>Magnoliopsida</taxon>
        <taxon>Liliopsida</taxon>
        <taxon>Poales</taxon>
        <taxon>Poaceae</taxon>
        <taxon>PACMAD clade</taxon>
        <taxon>Panicoideae</taxon>
        <taxon>Andropogonodae</taxon>
        <taxon>Andropogoneae</taxon>
        <taxon>Tripsacinae</taxon>
        <taxon>Zea</taxon>
    </lineage>
</organism>
<evidence type="ECO:0000313" key="1">
    <source>
        <dbReference type="EMBL" id="ACG24269.1"/>
    </source>
</evidence>
<proteinExistence type="evidence at transcript level"/>
<name>B6SHD6_MAIZE</name>
<dbReference type="AlphaFoldDB" id="B6SHD6"/>
<accession>B6SHD6</accession>
<reference evidence="1" key="1">
    <citation type="journal article" date="2009" name="Plant Mol. Biol.">
        <title>Insights into corn genes derived from large-scale cDNA sequencing.</title>
        <authorList>
            <person name="Alexandrov N.N."/>
            <person name="Brover V.V."/>
            <person name="Freidin S."/>
            <person name="Troukhan M.E."/>
            <person name="Tatarinova T.V."/>
            <person name="Zhang H."/>
            <person name="Swaller T.J."/>
            <person name="Lu Y.P."/>
            <person name="Bouck J."/>
            <person name="Flavell R.B."/>
            <person name="Feldmann K.A."/>
        </authorList>
    </citation>
    <scope>NUCLEOTIDE SEQUENCE</scope>
</reference>
<sequence>MSINSLALVGVLRPSLLTRSRHVVPARNAPMTSESVMLGSSVRCFENRRMYSRKDSPVCWRQLRRSHEFPGRTYVPWKFPAKDLTRSSQSEICAGGRCSSHARAASERNRGRLRMMRLSSFVPPNWHASR</sequence>
<protein>
    <submittedName>
        <fullName evidence="1">Uncharacterized protein</fullName>
    </submittedName>
</protein>
<dbReference type="EMBL" id="EU952151">
    <property type="protein sequence ID" value="ACG24269.1"/>
    <property type="molecule type" value="mRNA"/>
</dbReference>